<evidence type="ECO:0000313" key="3">
    <source>
        <dbReference type="EMBL" id="VEH68110.1"/>
    </source>
</evidence>
<dbReference type="EMBL" id="LR134405">
    <property type="protein sequence ID" value="VEH68110.1"/>
    <property type="molecule type" value="Genomic_DNA"/>
</dbReference>
<accession>A0A3S4VFZ6</accession>
<dbReference type="Gene3D" id="3.90.470.20">
    <property type="entry name" value="4'-phosphopantetheinyl transferase domain"/>
    <property type="match status" value="1"/>
</dbReference>
<dbReference type="Pfam" id="PF01648">
    <property type="entry name" value="ACPS"/>
    <property type="match status" value="1"/>
</dbReference>
<organism evidence="3 4">
    <name type="scientific">Rodentibacter pneumotropicus</name>
    <dbReference type="NCBI Taxonomy" id="758"/>
    <lineage>
        <taxon>Bacteria</taxon>
        <taxon>Pseudomonadati</taxon>
        <taxon>Pseudomonadota</taxon>
        <taxon>Gammaproteobacteria</taxon>
        <taxon>Pasteurellales</taxon>
        <taxon>Pasteurellaceae</taxon>
        <taxon>Rodentibacter</taxon>
    </lineage>
</organism>
<dbReference type="KEGG" id="rpne:NCTC8284_03334"/>
<protein>
    <submittedName>
        <fullName evidence="3">Putative 4'-phosphopantetheinyl transferase</fullName>
    </submittedName>
</protein>
<gene>
    <name evidence="3" type="ORF">NCTC8284_03334</name>
</gene>
<proteinExistence type="predicted"/>
<dbReference type="Proteomes" id="UP000278733">
    <property type="component" value="Chromosome"/>
</dbReference>
<dbReference type="AlphaFoldDB" id="A0A3S4VFZ6"/>
<reference evidence="3 4" key="1">
    <citation type="submission" date="2018-12" db="EMBL/GenBank/DDBJ databases">
        <authorList>
            <consortium name="Pathogen Informatics"/>
        </authorList>
    </citation>
    <scope>NUCLEOTIDE SEQUENCE [LARGE SCALE GENOMIC DNA]</scope>
    <source>
        <strain evidence="3 4">NCTC8284</strain>
    </source>
</reference>
<dbReference type="SUPFAM" id="SSF56214">
    <property type="entry name" value="4'-phosphopantetheinyl transferase"/>
    <property type="match status" value="1"/>
</dbReference>
<dbReference type="InterPro" id="IPR037143">
    <property type="entry name" value="4-PPantetheinyl_Trfase_dom_sf"/>
</dbReference>
<sequence>MEDNGEKKSAVGIDIEFPKQRHFLGLMQHFAPKDEVVWFSQQLDTEEAFYRSWCLREAILKSQGVGIVKLSEVRHLPYKLKIFSDYCPPGGLFLLMSSLFIWRLLQINLKINRTFYNGMGKNLSKKYSISLFIMT</sequence>
<dbReference type="GO" id="GO:0008897">
    <property type="term" value="F:holo-[acyl-carrier-protein] synthase activity"/>
    <property type="evidence" value="ECO:0007669"/>
    <property type="project" value="InterPro"/>
</dbReference>
<dbReference type="InterPro" id="IPR008278">
    <property type="entry name" value="4-PPantetheinyl_Trfase_dom"/>
</dbReference>
<evidence type="ECO:0000259" key="2">
    <source>
        <dbReference type="Pfam" id="PF01648"/>
    </source>
</evidence>
<name>A0A3S4VFZ6_9PAST</name>
<evidence type="ECO:0000256" key="1">
    <source>
        <dbReference type="ARBA" id="ARBA00022679"/>
    </source>
</evidence>
<dbReference type="GO" id="GO:0000287">
    <property type="term" value="F:magnesium ion binding"/>
    <property type="evidence" value="ECO:0007669"/>
    <property type="project" value="InterPro"/>
</dbReference>
<feature type="domain" description="4'-phosphopantetheinyl transferase" evidence="2">
    <location>
        <begin position="10"/>
        <end position="73"/>
    </location>
</feature>
<evidence type="ECO:0000313" key="4">
    <source>
        <dbReference type="Proteomes" id="UP000278733"/>
    </source>
</evidence>
<keyword evidence="1 3" id="KW-0808">Transferase</keyword>